<protein>
    <submittedName>
        <fullName evidence="1">Uncharacterized protein</fullName>
    </submittedName>
</protein>
<name>A0AAN6TDB0_9PEZI</name>
<evidence type="ECO:0000313" key="2">
    <source>
        <dbReference type="Proteomes" id="UP001302812"/>
    </source>
</evidence>
<dbReference type="RefSeq" id="XP_064669877.1">
    <property type="nucleotide sequence ID" value="XM_064808549.1"/>
</dbReference>
<accession>A0AAN6TDB0</accession>
<organism evidence="1 2">
    <name type="scientific">Canariomyces notabilis</name>
    <dbReference type="NCBI Taxonomy" id="2074819"/>
    <lineage>
        <taxon>Eukaryota</taxon>
        <taxon>Fungi</taxon>
        <taxon>Dikarya</taxon>
        <taxon>Ascomycota</taxon>
        <taxon>Pezizomycotina</taxon>
        <taxon>Sordariomycetes</taxon>
        <taxon>Sordariomycetidae</taxon>
        <taxon>Sordariales</taxon>
        <taxon>Chaetomiaceae</taxon>
        <taxon>Canariomyces</taxon>
    </lineage>
</organism>
<dbReference type="AlphaFoldDB" id="A0AAN6TDB0"/>
<sequence>MAKLAMTKYITALDAVAFYQQWLVDPGGRWMFTMATPEAPLPLTFGIETITSRPRLCCFTGKATTSGSHHTSLICSGDYLTARTWSSISRTWQLVTLKIARSGLRFPQGERERKGRRESEEQFSGHCLCSRPAAAESPQVYKPSIR</sequence>
<evidence type="ECO:0000313" key="1">
    <source>
        <dbReference type="EMBL" id="KAK4112307.1"/>
    </source>
</evidence>
<proteinExistence type="predicted"/>
<reference evidence="1" key="2">
    <citation type="submission" date="2023-05" db="EMBL/GenBank/DDBJ databases">
        <authorList>
            <consortium name="Lawrence Berkeley National Laboratory"/>
            <person name="Steindorff A."/>
            <person name="Hensen N."/>
            <person name="Bonometti L."/>
            <person name="Westerberg I."/>
            <person name="Brannstrom I.O."/>
            <person name="Guillou S."/>
            <person name="Cros-Aarteil S."/>
            <person name="Calhoun S."/>
            <person name="Haridas S."/>
            <person name="Kuo A."/>
            <person name="Mondo S."/>
            <person name="Pangilinan J."/>
            <person name="Riley R."/>
            <person name="Labutti K."/>
            <person name="Andreopoulos B."/>
            <person name="Lipzen A."/>
            <person name="Chen C."/>
            <person name="Yanf M."/>
            <person name="Daum C."/>
            <person name="Ng V."/>
            <person name="Clum A."/>
            <person name="Ohm R."/>
            <person name="Martin F."/>
            <person name="Silar P."/>
            <person name="Natvig D."/>
            <person name="Lalanne C."/>
            <person name="Gautier V."/>
            <person name="Ament-Velasquez S.L."/>
            <person name="Kruys A."/>
            <person name="Hutchinson M.I."/>
            <person name="Powell A.J."/>
            <person name="Barry K."/>
            <person name="Miller A.N."/>
            <person name="Grigoriev I.V."/>
            <person name="Debuchy R."/>
            <person name="Gladieux P."/>
            <person name="Thoren M.H."/>
            <person name="Johannesson H."/>
        </authorList>
    </citation>
    <scope>NUCLEOTIDE SEQUENCE</scope>
    <source>
        <strain evidence="1">CBS 508.74</strain>
    </source>
</reference>
<dbReference type="GeneID" id="89932672"/>
<dbReference type="Proteomes" id="UP001302812">
    <property type="component" value="Unassembled WGS sequence"/>
</dbReference>
<gene>
    <name evidence="1" type="ORF">N656DRAFT_119897</name>
</gene>
<reference evidence="1" key="1">
    <citation type="journal article" date="2023" name="Mol. Phylogenet. Evol.">
        <title>Genome-scale phylogeny and comparative genomics of the fungal order Sordariales.</title>
        <authorList>
            <person name="Hensen N."/>
            <person name="Bonometti L."/>
            <person name="Westerberg I."/>
            <person name="Brannstrom I.O."/>
            <person name="Guillou S."/>
            <person name="Cros-Aarteil S."/>
            <person name="Calhoun S."/>
            <person name="Haridas S."/>
            <person name="Kuo A."/>
            <person name="Mondo S."/>
            <person name="Pangilinan J."/>
            <person name="Riley R."/>
            <person name="LaButti K."/>
            <person name="Andreopoulos B."/>
            <person name="Lipzen A."/>
            <person name="Chen C."/>
            <person name="Yan M."/>
            <person name="Daum C."/>
            <person name="Ng V."/>
            <person name="Clum A."/>
            <person name="Steindorff A."/>
            <person name="Ohm R.A."/>
            <person name="Martin F."/>
            <person name="Silar P."/>
            <person name="Natvig D.O."/>
            <person name="Lalanne C."/>
            <person name="Gautier V."/>
            <person name="Ament-Velasquez S.L."/>
            <person name="Kruys A."/>
            <person name="Hutchinson M.I."/>
            <person name="Powell A.J."/>
            <person name="Barry K."/>
            <person name="Miller A.N."/>
            <person name="Grigoriev I.V."/>
            <person name="Debuchy R."/>
            <person name="Gladieux P."/>
            <person name="Hiltunen Thoren M."/>
            <person name="Johannesson H."/>
        </authorList>
    </citation>
    <scope>NUCLEOTIDE SEQUENCE</scope>
    <source>
        <strain evidence="1">CBS 508.74</strain>
    </source>
</reference>
<keyword evidence="2" id="KW-1185">Reference proteome</keyword>
<dbReference type="EMBL" id="MU853343">
    <property type="protein sequence ID" value="KAK4112307.1"/>
    <property type="molecule type" value="Genomic_DNA"/>
</dbReference>
<comment type="caution">
    <text evidence="1">The sequence shown here is derived from an EMBL/GenBank/DDBJ whole genome shotgun (WGS) entry which is preliminary data.</text>
</comment>